<dbReference type="GO" id="GO:0075512">
    <property type="term" value="P:clathrin-dependent endocytosis of virus by host cell"/>
    <property type="evidence" value="ECO:0007669"/>
    <property type="project" value="UniProtKB-UniRule"/>
</dbReference>
<evidence type="ECO:0000256" key="29">
    <source>
        <dbReference type="ARBA" id="ARBA00023280"/>
    </source>
</evidence>
<feature type="disulfide bond" evidence="32">
    <location>
        <begin position="594"/>
        <end position="600"/>
    </location>
</feature>
<evidence type="ECO:0000256" key="24">
    <source>
        <dbReference type="ARBA" id="ARBA00023054"/>
    </source>
</evidence>
<evidence type="ECO:0000256" key="26">
    <source>
        <dbReference type="ARBA" id="ARBA00023139"/>
    </source>
</evidence>
<feature type="region of interest" description="MPER; binding to GalCer" evidence="32">
    <location>
        <begin position="658"/>
        <end position="679"/>
    </location>
</feature>
<feature type="chain" id="PRO_5023283051" description="Transmembrane protein gp41" evidence="32">
    <location>
        <begin position="508"/>
        <end position="852"/>
    </location>
</feature>
<feature type="disulfide bond" evidence="32">
    <location>
        <begin position="53"/>
        <end position="73"/>
    </location>
</feature>
<dbReference type="Pfam" id="PF00516">
    <property type="entry name" value="GP120"/>
    <property type="match status" value="1"/>
</dbReference>
<keyword evidence="8 32" id="KW-1170">Fusion of virus membrane with host endosomal membrane</keyword>
<comment type="subcellular location">
    <molecule>Surface protein gp120</molecule>
    <subcellularLocation>
        <location evidence="32">Virion membrane</location>
        <topology evidence="32">Peripheral membrane protein</topology>
    </subcellularLocation>
    <subcellularLocation>
        <location evidence="32">Host cell membrane</location>
        <topology evidence="32">Peripheral membrane protein</topology>
    </subcellularLocation>
    <subcellularLocation>
        <location evidence="32">Host endosome membrane</location>
        <topology evidence="32">Single-pass type I membrane protein</topology>
    </subcellularLocation>
    <text evidence="32">The surface protein is not anchored to the viral envelope, but associates with the extravirion surface through its binding to TM. It is probably concentrated at the site of budding and incorporated into the virions possibly by contacts between the cytoplasmic tail of Env and the N-terminus of Gag.</text>
</comment>
<evidence type="ECO:0000256" key="14">
    <source>
        <dbReference type="ARBA" id="ARBA00022692"/>
    </source>
</evidence>
<dbReference type="EMBL" id="FJ653277">
    <property type="protein sequence ID" value="ACN86895.1"/>
    <property type="molecule type" value="Genomic_RNA"/>
</dbReference>
<feature type="chain" id="PRO_5023283052" description="Envelope glycoprotein gp160" evidence="32">
    <location>
        <begin position="32"/>
        <end position="852"/>
    </location>
</feature>
<evidence type="ECO:0000256" key="15">
    <source>
        <dbReference type="ARBA" id="ARBA00022703"/>
    </source>
</evidence>
<dbReference type="FunFam" id="2.170.40.20:FF:000004">
    <property type="entry name" value="Envelope glycoprotein gp160"/>
    <property type="match status" value="1"/>
</dbReference>
<evidence type="ECO:0000256" key="31">
    <source>
        <dbReference type="ARBA" id="ARBA00023296"/>
    </source>
</evidence>
<evidence type="ECO:0000256" key="13">
    <source>
        <dbReference type="ARBA" id="ARBA00022685"/>
    </source>
</evidence>
<keyword evidence="17 32" id="KW-1161">Viral attachment to host cell</keyword>
<feature type="region of interest" description="Fusion peptide" evidence="32">
    <location>
        <begin position="508"/>
        <end position="528"/>
    </location>
</feature>
<comment type="domain">
    <text evidence="32">The membrane proximal external region (MPER) present in gp41 is a tryptophan-rich region recognized by the antibodies 2F5, Z13, and 4E10. MPER seems to play a role in fusion.</text>
</comment>
<accession>C0L180</accession>
<keyword evidence="12 32" id="KW-1162">Viral penetration into host cytoplasm</keyword>
<dbReference type="GO" id="GO:0005198">
    <property type="term" value="F:structural molecule activity"/>
    <property type="evidence" value="ECO:0007669"/>
    <property type="project" value="UniProtKB-UniRule"/>
</dbReference>
<dbReference type="Pfam" id="PF00517">
    <property type="entry name" value="GP41"/>
    <property type="match status" value="1"/>
</dbReference>
<comment type="PTM">
    <text evidence="32">Specific enzymatic cleavages in vivo yield mature proteins. Envelope glycoproteins are synthesized as a inactive precursor that is heavily N-glycosylated and processed likely by host cell furin in the Golgi to yield the mature SU and TM proteins. The cleavage site between SU and TM requires the minimal sequence [KR]-X-[KR]-R. About 2 of the 9 disulfide bonds of gp41 are reduced by P4HB/PDI, following binding to CD4 receptor.</text>
</comment>
<keyword evidence="11 32" id="KW-0945">Host-virus interaction</keyword>
<dbReference type="FunFam" id="1.10.287.210:FF:000001">
    <property type="entry name" value="Envelope glycoprotein gp160"/>
    <property type="match status" value="1"/>
</dbReference>
<evidence type="ECO:0000256" key="17">
    <source>
        <dbReference type="ARBA" id="ARBA00022804"/>
    </source>
</evidence>
<feature type="domain" description="Retroviral envelope protein GP41-like" evidence="36">
    <location>
        <begin position="526"/>
        <end position="715"/>
    </location>
</feature>
<evidence type="ECO:0000256" key="7">
    <source>
        <dbReference type="ARBA" id="ARBA00022506"/>
    </source>
</evidence>
<comment type="subcellular location">
    <molecule>Transmembrane protein gp41</molecule>
    <subcellularLocation>
        <location evidence="32">Virion membrane</location>
        <topology evidence="32">Single-pass type I membrane protein</topology>
    </subcellularLocation>
    <subcellularLocation>
        <location evidence="32">Host cell membrane</location>
        <topology evidence="32">Single-pass type I membrane protein</topology>
    </subcellularLocation>
    <subcellularLocation>
        <location evidence="32">Host endosome membrane</location>
        <topology evidence="32">Single-pass type I membrane protein</topology>
    </subcellularLocation>
    <text evidence="32">It is probably concentrated at the site of budding and incorporated into the virions possibly by contacts between the cytoplasmic tail of Env and the N-terminus of Gag.</text>
</comment>
<keyword evidence="28 32" id="KW-0325">Glycoprotein</keyword>
<feature type="region of interest" description="V2" evidence="32">
    <location>
        <begin position="159"/>
        <end position="198"/>
    </location>
</feature>
<evidence type="ECO:0000256" key="33">
    <source>
        <dbReference type="RuleBase" id="RU363095"/>
    </source>
</evidence>
<dbReference type="InterPro" id="IPR000777">
    <property type="entry name" value="HIV1_Gp120"/>
</dbReference>
<feature type="site" description="Cleavage; by host furin" evidence="32">
    <location>
        <begin position="507"/>
        <end position="508"/>
    </location>
</feature>
<dbReference type="SUPFAM" id="SSF56502">
    <property type="entry name" value="gp120 core"/>
    <property type="match status" value="2"/>
</dbReference>
<keyword evidence="7 32" id="KW-1168">Fusion of virus membrane with host membrane</keyword>
<keyword evidence="30 32" id="KW-0449">Lipoprotein</keyword>
<evidence type="ECO:0000256" key="16">
    <source>
        <dbReference type="ARBA" id="ARBA00022729"/>
    </source>
</evidence>
<dbReference type="Gene3D" id="2.170.40.20">
    <property type="entry name" value="Human immunodeficiency virus 1, Gp160, envelope glycoprotein"/>
    <property type="match status" value="2"/>
</dbReference>
<evidence type="ECO:0000256" key="1">
    <source>
        <dbReference type="ARBA" id="ARBA00004402"/>
    </source>
</evidence>
<protein>
    <recommendedName>
        <fullName evidence="32">Envelope glycoprotein gp160</fullName>
    </recommendedName>
    <alternativeName>
        <fullName evidence="32">Env polyprotein</fullName>
    </alternativeName>
    <component>
        <recommendedName>
            <fullName evidence="32">Surface protein gp120</fullName>
            <shortName evidence="32">SU</shortName>
        </recommendedName>
        <alternativeName>
            <fullName evidence="32">Glycoprotein 120</fullName>
            <shortName evidence="32">gp120</shortName>
        </alternativeName>
    </component>
    <component>
        <recommendedName>
            <fullName evidence="32">Transmembrane protein gp41</fullName>
            <shortName evidence="32">TM</shortName>
        </recommendedName>
        <alternativeName>
            <fullName evidence="32">Glycoprotein 41</fullName>
            <shortName evidence="32">gp41</shortName>
        </alternativeName>
    </component>
</protein>
<evidence type="ECO:0000256" key="34">
    <source>
        <dbReference type="SAM" id="MobiDB-lite"/>
    </source>
</evidence>
<dbReference type="SUPFAM" id="SSF58069">
    <property type="entry name" value="Virus ectodomain"/>
    <property type="match status" value="1"/>
</dbReference>
<evidence type="ECO:0000256" key="5">
    <source>
        <dbReference type="ARBA" id="ARBA00004578"/>
    </source>
</evidence>
<proteinExistence type="inferred from homology"/>
<organism evidence="37">
    <name type="scientific">Human immunodeficiency virus type 1</name>
    <name type="common">HIV-1</name>
    <dbReference type="NCBI Taxonomy" id="11676"/>
    <lineage>
        <taxon>Viruses</taxon>
        <taxon>Riboviria</taxon>
        <taxon>Pararnavirae</taxon>
        <taxon>Artverviricota</taxon>
        <taxon>Revtraviricetes</taxon>
        <taxon>Ortervirales</taxon>
        <taxon>Retroviridae</taxon>
        <taxon>Orthoretrovirinae</taxon>
        <taxon>Lentivirus</taxon>
        <taxon>Lentivirus humimdef1</taxon>
    </lineage>
</organism>
<evidence type="ECO:0000256" key="19">
    <source>
        <dbReference type="ARBA" id="ARBA00022870"/>
    </source>
</evidence>
<dbReference type="Gene3D" id="1.10.287.210">
    <property type="match status" value="1"/>
</dbReference>
<reference evidence="37" key="1">
    <citation type="journal article" date="2009" name="Antimicrob. Agents Chemother.">
        <title>Virologic failure in first-line human immunodeficiency virus therapy with a CCR5 entry inhibitor, aplaviroc, plus a fixed-dose combination of lamivudine-zidovudine: nucleoside reverse transcriptase inhibitor resistance regardless of envelope tropism.</title>
        <authorList>
            <consortium name="CCR102881 Clinical Study Team"/>
            <person name="Demarest J.F."/>
            <person name="Amrine-Madsen H."/>
            <person name="Irlbeck D.M."/>
            <person name="Kitrinos K.M."/>
        </authorList>
    </citation>
    <scope>NUCLEOTIDE SEQUENCE</scope>
    <source>
        <strain evidence="37">N2-DAY_1</strain>
    </source>
</reference>
<keyword evidence="25 32" id="KW-0472">Membrane</keyword>
<dbReference type="GO" id="GO:0044175">
    <property type="term" value="C:host cell endosome membrane"/>
    <property type="evidence" value="ECO:0007669"/>
    <property type="project" value="UniProtKB-SubCell"/>
</dbReference>
<sequence length="852" mass="96822">MRVKEIRKNCQRLWTWGIMLLGILMICSAAEQLWVTVYYGVPVWRDANTTLFCASDAKAHDTEVHNIWATHACVPTDPNPQEVVLANVTENFNMWKNNMVDQMHEDIINLWDQSLKPCVKLTPLCVTLNCTDVNITSTNTTKTNSSSWGKIETGEIKNCSFNITTSIKDKVQKEYALFYKLDVVSIDNSSTSYRLISCNTSVLTQACPKVTFEPIPIHYCVPAGFAIIKCNDKRFNGTGPCTNVSTVQCTHGIKPVVSTQLLLNGSLAEKEVVIRSENFTNNAKTIIVQLNETVEIKCTRPSNNTRKSINIGPGRAFHVTGGIIGDIRQAHCIISRTQWNNTLKRIAIKLREQFGNKTIAFNRSSGGDPEIVMHSFNCRGEFFYCNTTKLFNSTWYKNDTWNENSTDDTITLPCRIKQIVNMWQEVGKAMYAPPIKGSITCSSNITGLLLTRDGGANSNNTEIFRPGGGDMRDNWRSELYKYKVVRIEPLGVAPTKAKRRVVQREKRAVGLGVVFLGFLGAAGSIMGAASLTLTVQARQLLSGIVQQQDNLLRAIEAQQHLLQLTVWGIKQLQARVLAVERYLRDQQLLGIWGCSGKLICTTAVPWNNSWSNKSLTDIWNNMTWMEWEREIDNYTGLIYNLLEQSQNQQEKNEQELLELDQWANLWNWFDITKWLWYIKIFIMIVGGLVGLRIVFAVLSIVNRVRQGYSPLSFQTRRPVRRGPDRPEGIEEEGGEQDNDRSGPLVDGFLALIWGDLRSLCLFSYHRLRDLLLIVTRIVELLGRRGWEVLKYWWNLLQYWSQELKSSAVSLFDTIAIAIAEGTDRVIELIQRACRAILHIPRRIRQGLERALL</sequence>
<comment type="function">
    <text evidence="32">Transmembrane protein gp41: Acts as a class I viral fusion protein. Under the current model, the protein has at least 3 conformational states: pre-fusion native state, pre-hairpin intermediate state, and post-fusion hairpin state. During fusion of viral and target intracellular membranes, the coiled coil regions (heptad repeats) assume a trimer-of-hairpins structure, positioning the fusion peptide in close proximity to the C-terminal region of the ectodomain. The formation of this structure appears to drive apposition and subsequent fusion of viral and target cell membranes. Complete fusion occurs in host cell endosomes and is dynamin-dependent, however some lipid transfer might occur at the plasma membrane. The virus undergoes clathrin-dependent internalization long before endosomal fusion, thus minimizing the surface exposure of conserved viral epitopes during fusion and reducing the efficacy of inhibitors targeting these epitopes. Membranes fusion leads to delivery of the nucleocapsid into the cytoplasm.</text>
</comment>
<comment type="miscellaneous">
    <text evidence="32">HIV-1 lineages are divided in three main groups, M (for Major), O (for Outlier), and N (for New, or Non-M, Non-O). The vast majority of strains found worldwide belong to the group M. Group O seems to be endemic to and largely confined to Cameroon and neighboring countries in West Central Africa, where these viruses represent a small minority of HIV-1 strains. The group N is represented by a limited number of isolates from Cameroonian persons. The group M is further subdivided in 9 clades or subtypes (A to D, F to H, J and K).</text>
</comment>
<dbReference type="InterPro" id="IPR037527">
    <property type="entry name" value="Gp160"/>
</dbReference>
<evidence type="ECO:0000256" key="12">
    <source>
        <dbReference type="ARBA" id="ARBA00022595"/>
    </source>
</evidence>
<keyword evidence="31 32" id="KW-1160">Virus entry into host cell</keyword>
<comment type="domain">
    <text evidence="32">Some of the most genetically diverse regions of the viral genome are present in Env. They are called variable regions 1 through 5 (V1 through V5). Coreceptor usage of gp120 is determined mainly by the primary structure of the third variable region (V3) in the outer domain of gp120. The sequence of V3 determines which coreceptor, CCR5 and/or CXCR4 (corresponding to R5/macrophage, X4/T cell and R5X4/T cell and macrophage tropism), is used to trigger the fusion potential of the Env complex, and hence which cells the virus can infect. Binding to CCR5 involves a region adjacent in addition to V3.</text>
</comment>
<dbReference type="HAMAP" id="MF_04083">
    <property type="entry name" value="HIV_ENV"/>
    <property type="match status" value="1"/>
</dbReference>
<dbReference type="GO" id="GO:0019031">
    <property type="term" value="C:viral envelope"/>
    <property type="evidence" value="ECO:0007669"/>
    <property type="project" value="UniProtKB-KW"/>
</dbReference>
<keyword evidence="22 32" id="KW-1133">Transmembrane helix</keyword>
<comment type="domain">
    <text evidence="32">The CD4-binding region is targeted by the antibody b12.</text>
</comment>
<dbReference type="GO" id="GO:0052031">
    <property type="term" value="P:symbiont-mediated perturbation of host defense response"/>
    <property type="evidence" value="ECO:0007669"/>
    <property type="project" value="UniProtKB-UniRule"/>
</dbReference>
<feature type="region of interest" description="V5" evidence="32">
    <location>
        <begin position="457"/>
        <end position="467"/>
    </location>
</feature>
<feature type="coiled-coil region" evidence="32">
    <location>
        <begin position="629"/>
        <end position="663"/>
    </location>
</feature>
<dbReference type="InterPro" id="IPR036377">
    <property type="entry name" value="Gp120_core_sf"/>
</dbReference>
<dbReference type="GO" id="GO:0019082">
    <property type="term" value="P:viral protein processing"/>
    <property type="evidence" value="ECO:0007669"/>
    <property type="project" value="UniProtKB-UniRule"/>
</dbReference>
<keyword evidence="15 32" id="KW-0053">Apoptosis</keyword>
<feature type="disulfide bond" evidence="32">
    <location>
        <begin position="230"/>
        <end position="241"/>
    </location>
</feature>
<evidence type="ECO:0000256" key="18">
    <source>
        <dbReference type="ARBA" id="ARBA00022844"/>
    </source>
</evidence>
<evidence type="ECO:0000256" key="8">
    <source>
        <dbReference type="ARBA" id="ARBA00022510"/>
    </source>
</evidence>
<evidence type="ECO:0000259" key="36">
    <source>
        <dbReference type="Pfam" id="PF00517"/>
    </source>
</evidence>
<keyword evidence="14 32" id="KW-0812">Transmembrane</keyword>
<evidence type="ECO:0000313" key="37">
    <source>
        <dbReference type="EMBL" id="ACN86895.1"/>
    </source>
</evidence>
<evidence type="ECO:0000256" key="6">
    <source>
        <dbReference type="ARBA" id="ARBA00004650"/>
    </source>
</evidence>
<comment type="caution">
    <text evidence="32 33">Lacks conserved residue(s) required for the propagation of feature annotation.</text>
</comment>
<evidence type="ECO:0000256" key="25">
    <source>
        <dbReference type="ARBA" id="ARBA00023136"/>
    </source>
</evidence>
<name>C0L180_HV1</name>
<comment type="domain">
    <text evidence="32 33">The 17 amino acids long immunosuppressive region is present in many retroviral envelope proteins. Synthetic peptides derived from this relatively conserved sequence inhibit immune function in vitro and in vivo.</text>
</comment>
<keyword evidence="16 32" id="KW-0732">Signal</keyword>
<evidence type="ECO:0000256" key="32">
    <source>
        <dbReference type="HAMAP-Rule" id="MF_04083"/>
    </source>
</evidence>
<evidence type="ECO:0000256" key="30">
    <source>
        <dbReference type="ARBA" id="ARBA00023288"/>
    </source>
</evidence>
<dbReference type="GO" id="GO:0016020">
    <property type="term" value="C:membrane"/>
    <property type="evidence" value="ECO:0007669"/>
    <property type="project" value="UniProtKB-UniRule"/>
</dbReference>
<organismHost>
    <name type="scientific">Homo sapiens</name>
    <name type="common">Human</name>
    <dbReference type="NCBI Taxonomy" id="9606"/>
</organismHost>
<feature type="short sequence motif" description="YXXL motif; contains endocytosis signal" evidence="32">
    <location>
        <begin position="708"/>
        <end position="711"/>
    </location>
</feature>
<feature type="lipid moiety-binding region" description="S-palmitoyl cysteine; by host" evidence="32">
    <location>
        <position position="833"/>
    </location>
</feature>
<keyword evidence="24 32" id="KW-0175">Coiled coil</keyword>
<dbReference type="Gene3D" id="1.20.5.490">
    <property type="entry name" value="Single helix bin"/>
    <property type="match status" value="1"/>
</dbReference>
<keyword evidence="29 32" id="KW-0899">Viral immunoevasion</keyword>
<evidence type="ECO:0000256" key="23">
    <source>
        <dbReference type="ARBA" id="ARBA00023046"/>
    </source>
</evidence>
<dbReference type="FunFam" id="2.170.40.20:FF:000003">
    <property type="entry name" value="Envelope glycoprotein gp160"/>
    <property type="match status" value="1"/>
</dbReference>
<evidence type="ECO:0000256" key="21">
    <source>
        <dbReference type="ARBA" id="ARBA00022890"/>
    </source>
</evidence>
<dbReference type="GO" id="GO:0055036">
    <property type="term" value="C:virion membrane"/>
    <property type="evidence" value="ECO:0007669"/>
    <property type="project" value="UniProtKB-SubCell"/>
</dbReference>
<comment type="function">
    <text evidence="32">Surface protein gp120: Attaches the virus to the host lymphoid cell by binding to the primary receptor CD4. This interaction induces a structural rearrangement creating a high affinity binding site for a chemokine coreceptor like CXCR4 and/or CCR5. Acts as a ligand for CD209/DC-SIGN and CLEC4M/DC-SIGNR, which are respectively found on dendritic cells (DCs), and on endothelial cells of liver sinusoids and lymph node sinuses. These interactions allow capture of viral particles at mucosal surfaces by these cells and subsequent transmission to permissive cells. HIV subverts the migration properties of dendritic cells to gain access to CD4+ T-cells in lymph nodes. Virus transmission to permissive T-cells occurs either in trans (without DCs infection, through viral capture and transmission), or in cis (following DCs productive infection, through the usual CD4-gp120 interaction), thereby inducing a robust infection. In trans infection, bound virions remain infectious over days and it is proposed that they are not degraded, but protected in non-lysosomal acidic organelles within the DCs close to the cell membrane thus contributing to the viral infectious potential during DCs' migration from the periphery to the lymphoid tissues. On arrival at lymphoid tissues, intact virions recycle back to DCs' cell surface allowing virus transmission to CD4+ T-cells.</text>
</comment>
<evidence type="ECO:0000256" key="22">
    <source>
        <dbReference type="ARBA" id="ARBA00022989"/>
    </source>
</evidence>
<evidence type="ECO:0000256" key="9">
    <source>
        <dbReference type="ARBA" id="ARBA00022511"/>
    </source>
</evidence>
<evidence type="ECO:0000256" key="27">
    <source>
        <dbReference type="ARBA" id="ARBA00023157"/>
    </source>
</evidence>
<feature type="transmembrane region" description="Helical" evidence="33">
    <location>
        <begin position="508"/>
        <end position="533"/>
    </location>
</feature>
<evidence type="ECO:0000256" key="28">
    <source>
        <dbReference type="ARBA" id="ARBA00023180"/>
    </source>
</evidence>
<comment type="PTM">
    <text evidence="32">Highly glycosylated by host. The high number of glycan on the protein is reffered to as 'glycan shield' because it contributes to hide protein sequence from adaptive immune system.</text>
</comment>
<comment type="similarity">
    <text evidence="32">Belongs to the HIV-1 env protein family.</text>
</comment>
<feature type="region of interest" description="Immunosuppression" evidence="32">
    <location>
        <begin position="570"/>
        <end position="588"/>
    </location>
</feature>
<keyword evidence="10 32" id="KW-1165">Clathrin-mediated endocytosis of virus by host</keyword>
<keyword evidence="26 32" id="KW-0564">Palmitate</keyword>
<keyword evidence="9 32" id="KW-1032">Host cell membrane</keyword>
<feature type="disulfide bond" evidence="32">
    <location>
        <begin position="220"/>
        <end position="249"/>
    </location>
</feature>
<evidence type="ECO:0000256" key="3">
    <source>
        <dbReference type="ARBA" id="ARBA00004505"/>
    </source>
</evidence>
<comment type="PTM">
    <text evidence="32">Palmitoylation of the transmembrane protein and of Env polyprotein (prior to its proteolytic cleavage) is essential for their association with host cell membrane lipid rafts. Palmitoylation is therefore required for envelope trafficking to classical lipid rafts, but not for viral replication.</text>
</comment>
<dbReference type="GO" id="GO:0020002">
    <property type="term" value="C:host cell plasma membrane"/>
    <property type="evidence" value="ECO:0007669"/>
    <property type="project" value="UniProtKB-SubCell"/>
</dbReference>
<dbReference type="GO" id="GO:0019062">
    <property type="term" value="P:virion attachment to host cell"/>
    <property type="evidence" value="ECO:0007669"/>
    <property type="project" value="UniProtKB-UniRule"/>
</dbReference>
<dbReference type="GO" id="GO:0019064">
    <property type="term" value="P:fusion of virus membrane with host plasma membrane"/>
    <property type="evidence" value="ECO:0007669"/>
    <property type="project" value="UniProtKB-UniRule"/>
</dbReference>
<feature type="region of interest" description="Disordered" evidence="34">
    <location>
        <begin position="715"/>
        <end position="741"/>
    </location>
</feature>
<evidence type="ECO:0000256" key="20">
    <source>
        <dbReference type="ARBA" id="ARBA00022879"/>
    </source>
</evidence>
<keyword evidence="21 32" id="KW-1164">Virus endocytosis by host</keyword>
<feature type="lipid moiety-binding region" description="S-palmitoyl cysteine; by host" evidence="32">
    <location>
        <position position="760"/>
    </location>
</feature>
<evidence type="ECO:0000256" key="2">
    <source>
        <dbReference type="ARBA" id="ARBA00004433"/>
    </source>
</evidence>
<dbReference type="FunFam" id="1.20.5.490:FF:000001">
    <property type="entry name" value="Envelope glycoprotein gp160"/>
    <property type="match status" value="1"/>
</dbReference>
<keyword evidence="19 32" id="KW-1043">Host membrane</keyword>
<evidence type="ECO:0000256" key="11">
    <source>
        <dbReference type="ARBA" id="ARBA00022581"/>
    </source>
</evidence>
<feature type="domain" description="Human immunodeficiency virus 1 envelope glycoprotein Gp120" evidence="35">
    <location>
        <begin position="33"/>
        <end position="507"/>
    </location>
</feature>
<reference evidence="37" key="2">
    <citation type="submission" date="2009-01" db="EMBL/GenBank/DDBJ databases">
        <title>Virologic Failure in First-Line Human Immunodeficiency Virus Therapy with a CCR5 Entry Inhibitor, Aplaviroc, plus a Fixed-Dose Combination of Lamivudine-Zidovudine: Nucleoside Reverse Transcriptase Inhibitor Resistance Regardless of Envelope Tropism.</title>
        <authorList>
            <person name="Kitrinos K.M."/>
            <person name="Amrine-Madsen H."/>
            <person name="Irlbeck D.M."/>
            <person name="Word J.M."/>
            <person name="Demarest J.F."/>
        </authorList>
    </citation>
    <scope>NUCLEOTIDE SEQUENCE</scope>
    <source>
        <strain evidence="37">N2-DAY_1</strain>
    </source>
</reference>
<feature type="transmembrane region" description="Helical" evidence="33">
    <location>
        <begin position="674"/>
        <end position="701"/>
    </location>
</feature>
<keyword evidence="20 32" id="KW-0261">Viral envelope protein</keyword>
<evidence type="ECO:0000259" key="35">
    <source>
        <dbReference type="Pfam" id="PF00516"/>
    </source>
</evidence>
<feature type="topological domain" description="Cytoplasmic" evidence="32">
    <location>
        <begin position="702"/>
        <end position="852"/>
    </location>
</feature>
<comment type="function">
    <text evidence="32">Envelope glycoprotein gp160: Oligomerizes in the host endoplasmic reticulum into predominantly trimers. In a second time, gp160 transits in the host Golgi, where glycosylation is completed. The precursor is then proteolytically cleaved in the trans-Golgi and thereby activated by cellular furin or furin-like proteases to produce gp120 and gp41.</text>
</comment>
<comment type="miscellaneous">
    <text evidence="32">Inhibitors targeting HIV-1 viral envelope proteins are used as antiretroviral drugs. Attachment of virions to the cell surface via non-specific interactions and CD4 binding can be blocked by inhibitors that include cyanovirin-N, cyclotriazadisulfonamide analogs, PRO 2000, TNX 355 and PRO 542. In addition, BMS 806 can block CD4-induced conformational changes. Env interactions with the coreceptor molecules can be targeted by CCR5 antagonists including SCH-D, maraviroc (UK 427857) and aplaviroc (GW 873140), and the CXCR4 antagonist AMD 070. Fusion of viral and cellular membranes can be inhibited by peptides such as enfuvirtide and tifuvirtide (T 1249). Resistance to inhibitors associated with mutations in Env are observed. Most of the time, single mutations confer only a modest reduction in drug susceptibility. Combination of several mutations is usually required to develop a high-level drug resistance.</text>
</comment>
<comment type="subunit">
    <text evidence="32">The mature envelope protein (Env) consists of a homotrimer of non-covalently associated gp120-gp41 heterodimers. The resulting complex protrudes from the virus surface as a spike. There seems to be as few as 10 spikes on the average virion. Surface protein gp120 interacts with host CD4, CCR5 and CXCR4. Gp120 also interacts with the C-type lectins CD209/DC-SIGN and CLEC4M/DC-SIGNR (collectively referred to as DC-SIGN(R)). Gp120 and gp41 interact with GalCer. Gp120 interacts with host ITGA4/ITGB7 complex; on CD4+ T-cells, this interaction results in rapid activation of integrin ITGAL/LFA-1, which facilitates efficient cell-to-cell spreading of HIV-1. Gp120 interacts with cell-associated heparan sulfate; this interaction increases virus infectivity on permissive cells and may be involved in infection of CD4- cells.</text>
</comment>
<dbReference type="GO" id="GO:1903908">
    <property type="term" value="P:positive regulation of plasma membrane raft polarization"/>
    <property type="evidence" value="ECO:0007669"/>
    <property type="project" value="UniProtKB-UniRule"/>
</dbReference>
<keyword evidence="13 32" id="KW-0165">Cleavage on pair of basic residues</keyword>
<comment type="subcellular location">
    <subcellularLocation>
        <location evidence="3">Host cell membrane</location>
        <topology evidence="3">Peripheral membrane protein</topology>
    </subcellularLocation>
    <subcellularLocation>
        <location evidence="1">Host cell membrane</location>
        <topology evidence="1">Single-pass type I membrane protein</topology>
    </subcellularLocation>
    <subcellularLocation>
        <location evidence="2">Host endosome membrane</location>
        <topology evidence="2">Peripheral membrane protein</topology>
    </subcellularLocation>
    <subcellularLocation>
        <location evidence="5">Host endosome membrane</location>
        <topology evidence="5">Single-pass type I membrane protein</topology>
    </subcellularLocation>
    <subcellularLocation>
        <location evidence="6">Virion membrane</location>
        <topology evidence="6">Peripheral membrane protein</topology>
    </subcellularLocation>
    <subcellularLocation>
        <location evidence="4">Virion membrane</location>
        <topology evidence="4">Single-pass type I membrane protein</topology>
    </subcellularLocation>
</comment>
<comment type="domain">
    <text evidence="32">The YXXL motif is involved in determining the exact site of viral release at the surface of infected mononuclear cells and promotes endocytosis. YXXL and di-leucine endocytosis motifs interact directly or indirectly with the clathrin adapter complexes, opperate independently, and their activities are not additive.</text>
</comment>
<feature type="region of interest" description="CD4-binding loop" evidence="32">
    <location>
        <begin position="364"/>
        <end position="374"/>
    </location>
</feature>
<dbReference type="CDD" id="cd09909">
    <property type="entry name" value="HIV-1-like_HR1-HR2"/>
    <property type="match status" value="1"/>
</dbReference>
<feature type="short sequence motif" description="Di-leucine internalization motif" evidence="32">
    <location>
        <begin position="851"/>
        <end position="852"/>
    </location>
</feature>
<keyword evidence="27 32" id="KW-1015">Disulfide bond</keyword>
<gene>
    <name evidence="32 37" type="primary">env</name>
</gene>
<keyword evidence="18 32" id="KW-0946">Virion</keyword>
<evidence type="ECO:0000256" key="10">
    <source>
        <dbReference type="ARBA" id="ARBA00022570"/>
    </source>
</evidence>
<dbReference type="GO" id="GO:1903911">
    <property type="term" value="P:positive regulation of receptor clustering"/>
    <property type="evidence" value="ECO:0007669"/>
    <property type="project" value="UniProtKB-UniRule"/>
</dbReference>
<dbReference type="InterPro" id="IPR000328">
    <property type="entry name" value="GP41-like"/>
</dbReference>
<dbReference type="GO" id="GO:0039654">
    <property type="term" value="P:fusion of virus membrane with host endosome membrane"/>
    <property type="evidence" value="ECO:0007669"/>
    <property type="project" value="UniProtKB-UniRule"/>
</dbReference>
<evidence type="ECO:0000256" key="4">
    <source>
        <dbReference type="ARBA" id="ARBA00004563"/>
    </source>
</evidence>
<keyword evidence="23 32" id="KW-1039">Host endosome</keyword>